<proteinExistence type="predicted"/>
<sequence>MAAEHAVTLRAQWIGHQLRDMREQARLTLKDVGDYLNRNPSTVSRMESGLIPPRVPEVLAYLDLCGIDDPRRRDDLKTMAQDAWQKGWWDGFTPDVAGTLIDWVWLESRATRIYSFQVSVLPGLIQTREYAEAVIRAEDDGASDDQIDRYVELRMSRQRQLEQDQPVTFSTIVEEGVLRRTVGDPDVMRGQLAHLRKVAAWPNVEIMVLPAAAGAHASPDGAFDAFRMRRPYPPTGCISTAVGIVVVEGDKADSLFRRYDRLRTMALRDGAMQRLLFDLEARLE</sequence>
<evidence type="ECO:0000313" key="3">
    <source>
        <dbReference type="EMBL" id="TQL36244.1"/>
    </source>
</evidence>
<dbReference type="AlphaFoldDB" id="A0A542XK65"/>
<dbReference type="Gene3D" id="1.10.260.40">
    <property type="entry name" value="lambda repressor-like DNA-binding domains"/>
    <property type="match status" value="1"/>
</dbReference>
<dbReference type="RefSeq" id="WP_029024234.1">
    <property type="nucleotide sequence ID" value="NZ_BOQM01000009.1"/>
</dbReference>
<dbReference type="Pfam" id="PF19054">
    <property type="entry name" value="DUF5753"/>
    <property type="match status" value="1"/>
</dbReference>
<name>A0A542XK65_SALAC</name>
<evidence type="ECO:0000259" key="1">
    <source>
        <dbReference type="PROSITE" id="PS50943"/>
    </source>
</evidence>
<keyword evidence="5" id="KW-1185">Reference proteome</keyword>
<evidence type="ECO:0000313" key="5">
    <source>
        <dbReference type="Proteomes" id="UP000677457"/>
    </source>
</evidence>
<accession>A0A542XK65</accession>
<dbReference type="InterPro" id="IPR043917">
    <property type="entry name" value="DUF5753"/>
</dbReference>
<dbReference type="InterPro" id="IPR001387">
    <property type="entry name" value="Cro/C1-type_HTH"/>
</dbReference>
<evidence type="ECO:0000313" key="4">
    <source>
        <dbReference type="Proteomes" id="UP000315983"/>
    </source>
</evidence>
<reference evidence="2 5" key="2">
    <citation type="submission" date="2021-03" db="EMBL/GenBank/DDBJ databases">
        <title>Whole genome shotgun sequence of Salinispora arenicola NBRC 105043.</title>
        <authorList>
            <person name="Komaki H."/>
            <person name="Tamura T."/>
        </authorList>
    </citation>
    <scope>NUCLEOTIDE SEQUENCE [LARGE SCALE GENOMIC DNA]</scope>
    <source>
        <strain evidence="2 5">NBRC 105043</strain>
    </source>
</reference>
<dbReference type="EMBL" id="VFOL01000001">
    <property type="protein sequence ID" value="TQL36244.1"/>
    <property type="molecule type" value="Genomic_DNA"/>
</dbReference>
<feature type="domain" description="HTH cro/C1-type" evidence="1">
    <location>
        <begin position="18"/>
        <end position="72"/>
    </location>
</feature>
<organism evidence="3 4">
    <name type="scientific">Salinispora arenicola</name>
    <dbReference type="NCBI Taxonomy" id="168697"/>
    <lineage>
        <taxon>Bacteria</taxon>
        <taxon>Bacillati</taxon>
        <taxon>Actinomycetota</taxon>
        <taxon>Actinomycetes</taxon>
        <taxon>Micromonosporales</taxon>
        <taxon>Micromonosporaceae</taxon>
        <taxon>Salinispora</taxon>
    </lineage>
</organism>
<reference evidence="3 4" key="1">
    <citation type="submission" date="2019-06" db="EMBL/GenBank/DDBJ databases">
        <title>Sequencing the genomes of 1000 actinobacteria strains.</title>
        <authorList>
            <person name="Klenk H.-P."/>
        </authorList>
    </citation>
    <scope>NUCLEOTIDE SEQUENCE [LARGE SCALE GENOMIC DNA]</scope>
    <source>
        <strain evidence="3 4">DSM 44819</strain>
    </source>
</reference>
<dbReference type="GO" id="GO:0003677">
    <property type="term" value="F:DNA binding"/>
    <property type="evidence" value="ECO:0007669"/>
    <property type="project" value="InterPro"/>
</dbReference>
<comment type="caution">
    <text evidence="3">The sequence shown here is derived from an EMBL/GenBank/DDBJ whole genome shotgun (WGS) entry which is preliminary data.</text>
</comment>
<dbReference type="PROSITE" id="PS50943">
    <property type="entry name" value="HTH_CROC1"/>
    <property type="match status" value="1"/>
</dbReference>
<dbReference type="InterPro" id="IPR010982">
    <property type="entry name" value="Lambda_DNA-bd_dom_sf"/>
</dbReference>
<dbReference type="EMBL" id="BOQM01000009">
    <property type="protein sequence ID" value="GIM83950.1"/>
    <property type="molecule type" value="Genomic_DNA"/>
</dbReference>
<gene>
    <name evidence="3" type="ORF">FB564_1330</name>
    <name evidence="2" type="ORF">Sar04_14810</name>
</gene>
<dbReference type="GeneID" id="93770631"/>
<evidence type="ECO:0000313" key="2">
    <source>
        <dbReference type="EMBL" id="GIM83950.1"/>
    </source>
</evidence>
<dbReference type="Proteomes" id="UP000677457">
    <property type="component" value="Unassembled WGS sequence"/>
</dbReference>
<dbReference type="Pfam" id="PF13560">
    <property type="entry name" value="HTH_31"/>
    <property type="match status" value="1"/>
</dbReference>
<dbReference type="SUPFAM" id="SSF47413">
    <property type="entry name" value="lambda repressor-like DNA-binding domains"/>
    <property type="match status" value="1"/>
</dbReference>
<dbReference type="Proteomes" id="UP000315983">
    <property type="component" value="Unassembled WGS sequence"/>
</dbReference>
<dbReference type="CDD" id="cd00093">
    <property type="entry name" value="HTH_XRE"/>
    <property type="match status" value="1"/>
</dbReference>
<protein>
    <submittedName>
        <fullName evidence="3">Helix-turn-helix protein</fullName>
    </submittedName>
    <submittedName>
        <fullName evidence="2">Transcriptional regulator</fullName>
    </submittedName>
</protein>
<dbReference type="SMART" id="SM00530">
    <property type="entry name" value="HTH_XRE"/>
    <property type="match status" value="1"/>
</dbReference>